<dbReference type="Proteomes" id="UP000253831">
    <property type="component" value="Unassembled WGS sequence"/>
</dbReference>
<reference evidence="2 3" key="1">
    <citation type="submission" date="2018-05" db="EMBL/GenBank/DDBJ databases">
        <title>Integrated omic analyses show evidence that a Ca. Accumulibacter phosphatis strain performs denitrification under micro-aerobic conditions.</title>
        <authorList>
            <person name="Camejo P.Y."/>
            <person name="Katherine M.D."/>
            <person name="Daniel N.R."/>
        </authorList>
    </citation>
    <scope>NUCLEOTIDE SEQUENCE [LARGE SCALE GENOMIC DNA]</scope>
    <source>
        <strain evidence="2">UW-LDO-IC</strain>
    </source>
</reference>
<evidence type="ECO:0000313" key="3">
    <source>
        <dbReference type="Proteomes" id="UP000253831"/>
    </source>
</evidence>
<sequence length="639" mass="70660">MQYELRLSAPNFDVLPLVAIADAVARAAATAGDTPFHKPTHQGKFRKLLEWVVGDAREGKLVVTDQDGRPGTFDEVIQRANSDGTYSEVLSGPSSTDVDLNMTHALCIYTTLSSLNKWARERGDEFSISRVGWIDERGWIEPNDVATENRPTTDSVLTVSGERKTRPKPVHLGAINTSVVVFICGREAIPVRAIPLVTGRWMSPDVVAKSLAHADSMNRFEGVYAYQLLADGGYSQVLPSEWDVVDDQLEGLASRLNAMSDDKKLTRPIWLAESTRLLHVGVFLWRDEFEREFRRCYSPTRFTVLHARPGDLTLKFSPLIAPPETREIIMEGFEGLPLAAITPPVVGEKPETRMYEENDVSAWDELEPASYHEHMGLAVFASLYPTGKRAGNASDERCIELAGAPCLQAADWIELSGVGLGKYTHYYVEESGIRFVKWDEQALISAPRGWQPPMLRDNDTPPLLFPCTPCQLLLFVDTLRAGVNAFSVPDAFRRAVAAMAQKTNTKPQVPSEPQEQSDTAHSGAAEKAMPEVTPAAAKTEAPSQLHGLGKREILCVDWPLVGKFKQDSLARAMSDVPKWLIDAQVCKGAPGRASALWNPAVLADCLREKGYASRGALCSFLKKHFPECLPEFKTRQDFE</sequence>
<dbReference type="EMBL" id="QPGA01000038">
    <property type="protein sequence ID" value="RDE49571.1"/>
    <property type="molecule type" value="Genomic_DNA"/>
</dbReference>
<protein>
    <submittedName>
        <fullName evidence="2">Uncharacterized protein</fullName>
    </submittedName>
</protein>
<evidence type="ECO:0000313" key="2">
    <source>
        <dbReference type="EMBL" id="RDE49571.1"/>
    </source>
</evidence>
<organism evidence="2 3">
    <name type="scientific">Candidatus Accumulibacter meliphilus</name>
    <dbReference type="NCBI Taxonomy" id="2211374"/>
    <lineage>
        <taxon>Bacteria</taxon>
        <taxon>Pseudomonadati</taxon>
        <taxon>Pseudomonadota</taxon>
        <taxon>Betaproteobacteria</taxon>
        <taxon>Candidatus Accumulibacter</taxon>
    </lineage>
</organism>
<name>A0A369XHH9_9PROT</name>
<gene>
    <name evidence="2" type="ORF">DVS81_15940</name>
</gene>
<feature type="compositionally biased region" description="Polar residues" evidence="1">
    <location>
        <begin position="502"/>
        <end position="520"/>
    </location>
</feature>
<evidence type="ECO:0000256" key="1">
    <source>
        <dbReference type="SAM" id="MobiDB-lite"/>
    </source>
</evidence>
<feature type="region of interest" description="Disordered" evidence="1">
    <location>
        <begin position="502"/>
        <end position="543"/>
    </location>
</feature>
<comment type="caution">
    <text evidence="2">The sequence shown here is derived from an EMBL/GenBank/DDBJ whole genome shotgun (WGS) entry which is preliminary data.</text>
</comment>
<accession>A0A369XHH9</accession>
<dbReference type="AlphaFoldDB" id="A0A369XHH9"/>
<proteinExistence type="predicted"/>